<sequence length="120" mass="12473">MSSATRPLPTDVTLSAPRETGDEARVLVIAARPDSSGLAAAEVLAERVGGAAAHSGDAELGTKAGRAAQVIVLDPSSLRAKMTRDRAFSAPAGAAARRDLLNRLAPFQDRVRWMTRPAAA</sequence>
<dbReference type="Proteomes" id="UP001595909">
    <property type="component" value="Unassembled WGS sequence"/>
</dbReference>
<reference evidence="2" key="1">
    <citation type="journal article" date="2019" name="Int. J. Syst. Evol. Microbiol.">
        <title>The Global Catalogue of Microorganisms (GCM) 10K type strain sequencing project: providing services to taxonomists for standard genome sequencing and annotation.</title>
        <authorList>
            <consortium name="The Broad Institute Genomics Platform"/>
            <consortium name="The Broad Institute Genome Sequencing Center for Infectious Disease"/>
            <person name="Wu L."/>
            <person name="Ma J."/>
        </authorList>
    </citation>
    <scope>NUCLEOTIDE SEQUENCE [LARGE SCALE GENOMIC DNA]</scope>
    <source>
        <strain evidence="2">CCUG 50347</strain>
    </source>
</reference>
<name>A0ABV9RJQ6_9PSEU</name>
<dbReference type="EMBL" id="JBHSIM010000034">
    <property type="protein sequence ID" value="MFC4833784.1"/>
    <property type="molecule type" value="Genomic_DNA"/>
</dbReference>
<dbReference type="RefSeq" id="WP_274188616.1">
    <property type="nucleotide sequence ID" value="NZ_BAABHN010000034.1"/>
</dbReference>
<accession>A0ABV9RJQ6</accession>
<gene>
    <name evidence="1" type="ORF">ACFPEL_15320</name>
</gene>
<evidence type="ECO:0000313" key="2">
    <source>
        <dbReference type="Proteomes" id="UP001595909"/>
    </source>
</evidence>
<keyword evidence="2" id="KW-1185">Reference proteome</keyword>
<proteinExistence type="predicted"/>
<protein>
    <submittedName>
        <fullName evidence="1">Uncharacterized protein</fullName>
    </submittedName>
</protein>
<evidence type="ECO:0000313" key="1">
    <source>
        <dbReference type="EMBL" id="MFC4833784.1"/>
    </source>
</evidence>
<comment type="caution">
    <text evidence="1">The sequence shown here is derived from an EMBL/GenBank/DDBJ whole genome shotgun (WGS) entry which is preliminary data.</text>
</comment>
<organism evidence="1 2">
    <name type="scientific">Actinomycetospora chibensis</name>
    <dbReference type="NCBI Taxonomy" id="663606"/>
    <lineage>
        <taxon>Bacteria</taxon>
        <taxon>Bacillati</taxon>
        <taxon>Actinomycetota</taxon>
        <taxon>Actinomycetes</taxon>
        <taxon>Pseudonocardiales</taxon>
        <taxon>Pseudonocardiaceae</taxon>
        <taxon>Actinomycetospora</taxon>
    </lineage>
</organism>